<dbReference type="Pfam" id="PF07707">
    <property type="entry name" value="BACK"/>
    <property type="match status" value="1"/>
</dbReference>
<dbReference type="InterPro" id="IPR001190">
    <property type="entry name" value="SRCR"/>
</dbReference>
<dbReference type="GeneID" id="108435866"/>
<dbReference type="PANTHER" id="PTHR24410:SF16">
    <property type="entry name" value="GALECTIN-3-BINDING PROTEIN"/>
    <property type="match status" value="1"/>
</dbReference>
<keyword evidence="7" id="KW-1185">Reference proteome</keyword>
<feature type="signal peptide" evidence="4">
    <location>
        <begin position="1"/>
        <end position="21"/>
    </location>
</feature>
<dbReference type="InterPro" id="IPR036772">
    <property type="entry name" value="SRCR-like_dom_sf"/>
</dbReference>
<protein>
    <recommendedName>
        <fullName evidence="5">SRCR domain-containing protein</fullName>
    </recommendedName>
</protein>
<dbReference type="SMART" id="SM00875">
    <property type="entry name" value="BACK"/>
    <property type="match status" value="1"/>
</dbReference>
<dbReference type="GO" id="GO:0016020">
    <property type="term" value="C:membrane"/>
    <property type="evidence" value="ECO:0007669"/>
    <property type="project" value="InterPro"/>
</dbReference>
<feature type="disulfide bond" evidence="3">
    <location>
        <begin position="78"/>
        <end position="139"/>
    </location>
</feature>
<accession>A0A3B4C7I1</accession>
<dbReference type="Gene3D" id="3.10.250.10">
    <property type="entry name" value="SRCR-like domain"/>
    <property type="match status" value="1"/>
</dbReference>
<evidence type="ECO:0000256" key="3">
    <source>
        <dbReference type="PROSITE-ProRule" id="PRU00196"/>
    </source>
</evidence>
<dbReference type="SMART" id="SM00202">
    <property type="entry name" value="SR"/>
    <property type="match status" value="1"/>
</dbReference>
<evidence type="ECO:0000256" key="1">
    <source>
        <dbReference type="ARBA" id="ARBA00022729"/>
    </source>
</evidence>
<dbReference type="Ensembl" id="ENSPNAT00000001542.2">
    <property type="protein sequence ID" value="ENSPNAP00000007623.1"/>
    <property type="gene ID" value="ENSPNAG00000002722.2"/>
</dbReference>
<feature type="domain" description="SRCR" evidence="5">
    <location>
        <begin position="40"/>
        <end position="140"/>
    </location>
</feature>
<dbReference type="RefSeq" id="XP_017567474.1">
    <property type="nucleotide sequence ID" value="XM_017711985.2"/>
</dbReference>
<reference evidence="6" key="3">
    <citation type="submission" date="2025-09" db="UniProtKB">
        <authorList>
            <consortium name="Ensembl"/>
        </authorList>
    </citation>
    <scope>IDENTIFICATION</scope>
</reference>
<name>A0A3B4C7I1_PYGNA</name>
<dbReference type="RefSeq" id="XP_017567473.1">
    <property type="nucleotide sequence ID" value="XM_017711984.1"/>
</dbReference>
<feature type="disulfide bond" evidence="3">
    <location>
        <begin position="109"/>
        <end position="119"/>
    </location>
</feature>
<dbReference type="GeneTree" id="ENSGT00950000182983"/>
<dbReference type="FunFam" id="3.10.250.10:FF:000001">
    <property type="entry name" value="Lysyl oxidase 4 isoform X1"/>
    <property type="match status" value="1"/>
</dbReference>
<dbReference type="OMA" id="LMLCGGR"/>
<dbReference type="InterPro" id="IPR011333">
    <property type="entry name" value="SKP1/BTB/POZ_sf"/>
</dbReference>
<dbReference type="AlphaFoldDB" id="A0A3B4C7I1"/>
<dbReference type="Gene3D" id="3.30.710.10">
    <property type="entry name" value="Potassium Channel Kv1.1, Chain A"/>
    <property type="match status" value="1"/>
</dbReference>
<dbReference type="InterPro" id="IPR051481">
    <property type="entry name" value="BTB-POZ/Galectin-3-binding"/>
</dbReference>
<dbReference type="PROSITE" id="PS50287">
    <property type="entry name" value="SRCR_2"/>
    <property type="match status" value="1"/>
</dbReference>
<dbReference type="PRINTS" id="PR00258">
    <property type="entry name" value="SPERACTRCPTR"/>
</dbReference>
<dbReference type="InterPro" id="IPR011705">
    <property type="entry name" value="BACK"/>
</dbReference>
<keyword evidence="1 4" id="KW-0732">Signal</keyword>
<dbReference type="Proteomes" id="UP001501920">
    <property type="component" value="Chromosome 14"/>
</dbReference>
<proteinExistence type="predicted"/>
<dbReference type="OrthoDB" id="25028at2759"/>
<dbReference type="SUPFAM" id="SSF54695">
    <property type="entry name" value="POZ domain"/>
    <property type="match status" value="1"/>
</dbReference>
<keyword evidence="2 3" id="KW-1015">Disulfide bond</keyword>
<evidence type="ECO:0000256" key="2">
    <source>
        <dbReference type="ARBA" id="ARBA00023157"/>
    </source>
</evidence>
<organism evidence="6 7">
    <name type="scientific">Pygocentrus nattereri</name>
    <name type="common">Red-bellied piranha</name>
    <dbReference type="NCBI Taxonomy" id="42514"/>
    <lineage>
        <taxon>Eukaryota</taxon>
        <taxon>Metazoa</taxon>
        <taxon>Chordata</taxon>
        <taxon>Craniata</taxon>
        <taxon>Vertebrata</taxon>
        <taxon>Euteleostomi</taxon>
        <taxon>Actinopterygii</taxon>
        <taxon>Neopterygii</taxon>
        <taxon>Teleostei</taxon>
        <taxon>Ostariophysi</taxon>
        <taxon>Characiformes</taxon>
        <taxon>Characoidei</taxon>
        <taxon>Pygocentrus</taxon>
    </lineage>
</organism>
<evidence type="ECO:0000256" key="4">
    <source>
        <dbReference type="SAM" id="SignalP"/>
    </source>
</evidence>
<reference evidence="6 7" key="1">
    <citation type="submission" date="2020-10" db="EMBL/GenBank/DDBJ databases">
        <title>Pygocentrus nattereri (red-bellied piranha) genome, fPygNat1, primary haplotype.</title>
        <authorList>
            <person name="Myers G."/>
            <person name="Meyer A."/>
            <person name="Karagic N."/>
            <person name="Pippel M."/>
            <person name="Winkler S."/>
            <person name="Tracey A."/>
            <person name="Wood J."/>
            <person name="Formenti G."/>
            <person name="Howe K."/>
            <person name="Fedrigo O."/>
            <person name="Jarvis E.D."/>
        </authorList>
    </citation>
    <scope>NUCLEOTIDE SEQUENCE [LARGE SCALE GENOMIC DNA]</scope>
</reference>
<evidence type="ECO:0000313" key="6">
    <source>
        <dbReference type="Ensembl" id="ENSPNAP00000007623.1"/>
    </source>
</evidence>
<dbReference type="Pfam" id="PF00530">
    <property type="entry name" value="SRCR"/>
    <property type="match status" value="1"/>
</dbReference>
<dbReference type="Gene3D" id="1.25.40.420">
    <property type="match status" value="1"/>
</dbReference>
<feature type="disulfide bond" evidence="3">
    <location>
        <begin position="65"/>
        <end position="129"/>
    </location>
</feature>
<reference evidence="6" key="2">
    <citation type="submission" date="2025-08" db="UniProtKB">
        <authorList>
            <consortium name="Ensembl"/>
        </authorList>
    </citation>
    <scope>IDENTIFICATION</scope>
</reference>
<evidence type="ECO:0000313" key="7">
    <source>
        <dbReference type="Proteomes" id="UP001501920"/>
    </source>
</evidence>
<dbReference type="PANTHER" id="PTHR24410">
    <property type="entry name" value="HL07962P-RELATED"/>
    <property type="match status" value="1"/>
</dbReference>
<feature type="chain" id="PRO_5017211969" description="SRCR domain-containing protein" evidence="4">
    <location>
        <begin position="22"/>
        <end position="574"/>
    </location>
</feature>
<evidence type="ECO:0000259" key="5">
    <source>
        <dbReference type="PROSITE" id="PS50287"/>
    </source>
</evidence>
<sequence>MIASRFSFCAVWPLLLLHVSAQGWSLFDIQRKGPPQEGGLRLVGSDLPYAGRVELYHDGQWGTVCDDNWEIAQALVVCRQLGFPGAVSATAGGANGEGSGPIWLDDVSCTGSESSLSTCHFKGWGVTDCSHKEDAGVVCESGQSVDSGRTFSLDHSLGLSEKLGSLFDSGDNCDFSILISDPSDEQVATQTICAHRAILSLYPQLNITSTNLSVEIGQTCHPFISRFIRYLYTRKIDITLSSAQCLHQLSYMFELKQLKEEVGRVFTMLLPQDKTFHTQVSLYEYGVRTMDLLLQENVLQYLSWNFEFLIISPVWKTISEDIMEALLSRSDLVVKDEAFVFEALQAWLKERKDTISLEKKADLLKQIRFPMIPVEKLYDFQFSSDIYHSNEAFYSSAFLKAFQFNTLPFSKIWEHFNNTEGYLPRIYTADPWGVVLNYTSTGYDYRFQYHSYGSYSERMRSFTTPVHNSVIFKEQRVNWQAQIFLYSGECSNQGLTCNSLPLARLYNYDGRYTSSSIVRFSNRLILTCKTENTVFHVQDFKTGMAAIPTNSSMSLPCPCPDNYSFTFVVRPEYI</sequence>
<dbReference type="STRING" id="42514.ENSPNAP00000007623"/>
<dbReference type="SUPFAM" id="SSF56487">
    <property type="entry name" value="SRCR-like"/>
    <property type="match status" value="1"/>
</dbReference>